<protein>
    <recommendedName>
        <fullName evidence="6">Acylsugar acyltransferase 3-like</fullName>
    </recommendedName>
</protein>
<accession>A0A978UL62</accession>
<dbReference type="Proteomes" id="UP000813462">
    <property type="component" value="Unassembled WGS sequence"/>
</dbReference>
<sequence length="440" mass="49514">MELVETISRETIRPFSPTPPEKRLYNLSFLDHFNPSIYVPIVYFYTNQSSDIGSINISNISNQLKKSLSKALALYYPFAGRIKDRVSIDCNDDGVVFVETRIKCKLSEVLENPKEEILELLFADRLQWKDWSSNSFLAVQISFFESGGMAIGFCISHKLADTATMINFINLWASIARNSGVDHQETLFPEFNAASRFPHHDDLPLIPEAKIAKGNSHSKRFVFTASKIDALKAEVADKVQNPSRVEVVTAIIHKAAISASKSSSGGSSNPNVLVQSVNMRTRTNPPLPETSVGNMSWFYAVPSMGEKEIKLHDLVGKLKESLTSFCKKYAERFIGKDWSKLIMECMKDTKQLFHGNNLVVYRYSSWCRFPLYEADFGWGKPIWVTIGSCELKNSIIMMDTRGGDGIEAIVNLEKEDMDVFENDLELLQFASLNPGAIMVE</sequence>
<evidence type="ECO:0000313" key="5">
    <source>
        <dbReference type="Proteomes" id="UP000813462"/>
    </source>
</evidence>
<comment type="similarity">
    <text evidence="1">Belongs to the plant acyltransferase family.</text>
</comment>
<dbReference type="Gene3D" id="3.30.559.10">
    <property type="entry name" value="Chloramphenicol acetyltransferase-like domain"/>
    <property type="match status" value="2"/>
</dbReference>
<dbReference type="InterPro" id="IPR023213">
    <property type="entry name" value="CAT-like_dom_sf"/>
</dbReference>
<evidence type="ECO:0000256" key="1">
    <source>
        <dbReference type="ARBA" id="ARBA00009861"/>
    </source>
</evidence>
<evidence type="ECO:0000256" key="2">
    <source>
        <dbReference type="ARBA" id="ARBA00022679"/>
    </source>
</evidence>
<dbReference type="EMBL" id="JAEACU010000010">
    <property type="protein sequence ID" value="KAH7515564.1"/>
    <property type="molecule type" value="Genomic_DNA"/>
</dbReference>
<name>A0A978UL62_ZIZJJ</name>
<dbReference type="GO" id="GO:0016746">
    <property type="term" value="F:acyltransferase activity"/>
    <property type="evidence" value="ECO:0007669"/>
    <property type="project" value="UniProtKB-KW"/>
</dbReference>
<dbReference type="PANTHER" id="PTHR31623">
    <property type="entry name" value="F21J9.9"/>
    <property type="match status" value="1"/>
</dbReference>
<comment type="caution">
    <text evidence="4">The sequence shown here is derived from an EMBL/GenBank/DDBJ whole genome shotgun (WGS) entry which is preliminary data.</text>
</comment>
<dbReference type="PANTHER" id="PTHR31623:SF122">
    <property type="entry name" value="HXXXD-TYPE ACYL-TRANSFERASE FAMILY PROTEIN"/>
    <property type="match status" value="1"/>
</dbReference>
<evidence type="ECO:0008006" key="6">
    <source>
        <dbReference type="Google" id="ProtNLM"/>
    </source>
</evidence>
<keyword evidence="2" id="KW-0808">Transferase</keyword>
<gene>
    <name evidence="4" type="ORF">FEM48_Zijuj10G0040100</name>
</gene>
<reference evidence="4" key="1">
    <citation type="journal article" date="2021" name="Front. Plant Sci.">
        <title>Chromosome-Scale Genome Assembly for Chinese Sour Jujube and Insights Into Its Genome Evolution and Domestication Signature.</title>
        <authorList>
            <person name="Shen L.-Y."/>
            <person name="Luo H."/>
            <person name="Wang X.-L."/>
            <person name="Wang X.-M."/>
            <person name="Qiu X.-J."/>
            <person name="Liu H."/>
            <person name="Zhou S.-S."/>
            <person name="Jia K.-H."/>
            <person name="Nie S."/>
            <person name="Bao Y.-T."/>
            <person name="Zhang R.-G."/>
            <person name="Yun Q.-Z."/>
            <person name="Chai Y.-H."/>
            <person name="Lu J.-Y."/>
            <person name="Li Y."/>
            <person name="Zhao S.-W."/>
            <person name="Mao J.-F."/>
            <person name="Jia S.-G."/>
            <person name="Mao Y.-M."/>
        </authorList>
    </citation>
    <scope>NUCLEOTIDE SEQUENCE</scope>
    <source>
        <strain evidence="4">AT0</strain>
        <tissue evidence="4">Leaf</tissue>
    </source>
</reference>
<evidence type="ECO:0000313" key="4">
    <source>
        <dbReference type="EMBL" id="KAH7515564.1"/>
    </source>
</evidence>
<evidence type="ECO:0000256" key="3">
    <source>
        <dbReference type="ARBA" id="ARBA00023315"/>
    </source>
</evidence>
<dbReference type="AlphaFoldDB" id="A0A978UL62"/>
<dbReference type="Pfam" id="PF02458">
    <property type="entry name" value="Transferase"/>
    <property type="match status" value="1"/>
</dbReference>
<organism evidence="4 5">
    <name type="scientific">Ziziphus jujuba var. spinosa</name>
    <dbReference type="NCBI Taxonomy" id="714518"/>
    <lineage>
        <taxon>Eukaryota</taxon>
        <taxon>Viridiplantae</taxon>
        <taxon>Streptophyta</taxon>
        <taxon>Embryophyta</taxon>
        <taxon>Tracheophyta</taxon>
        <taxon>Spermatophyta</taxon>
        <taxon>Magnoliopsida</taxon>
        <taxon>eudicotyledons</taxon>
        <taxon>Gunneridae</taxon>
        <taxon>Pentapetalae</taxon>
        <taxon>rosids</taxon>
        <taxon>fabids</taxon>
        <taxon>Rosales</taxon>
        <taxon>Rhamnaceae</taxon>
        <taxon>Paliureae</taxon>
        <taxon>Ziziphus</taxon>
    </lineage>
</organism>
<proteinExistence type="inferred from homology"/>
<keyword evidence="3" id="KW-0012">Acyltransferase</keyword>